<sequence>MTRNILLILLLLMLSIEVGCKMLPGKNKEGKKIATVEGKDKTDESVSRQWEWEISPPGKIDMEEEEKSVPREISYPQKTVEAGTIYEELPEGKKIDITFNFQNADIKEVLKVILGDIMGLNYTIDKRVTGVITLRTEGKFYNNELMDIVQATLNINGFAIVNDGNIFQVLPIQEARGEARIVQLDSNVKPGSREVITQLVPLKHVSPQAIIPTLRGLLTKAGFVIAPNDTHAIVISDNVTNMDRLLKVIDTYDVPFFAGKAMRFYEIKYADPVTLSKDLELVAQTLGASTKAPAMDISFIPFQDTNKILVATSIPKLLDSVESWISNIDIHVGVNKPKMYIYKMQHEQAETTVAILTEMFKEKITPPAKDLKAEAEPMKIIADKNTNSVIIKALASDYQSIKAIIQTIDATPQQVLIEAIVAEVTLTNSLDLGVEVFFRYGGPSASGKPKGAVGSLLPSTEGLVSGDTGTLPGGIKAFTFNRDIDAIFSMVASQGETEILSTPHLLVRDEQTASIQVGSSEPVQSGSTTGSGGVTTAQIEYRDIGKILTITPRIGENNLITLDVSQEISEIRTTNVTVPNTPAFTIRKTVTSLVVKSGHAIYLGGIIDIKDELTEKKIPLLSSIPYIGNIFKSTDLSKTKTELMILITPFIINSDDDADRLSNEFRDKLHAITKMQKKDR</sequence>
<dbReference type="PANTHER" id="PTHR30332:SF24">
    <property type="entry name" value="SECRETIN GSPD-RELATED"/>
    <property type="match status" value="1"/>
</dbReference>
<evidence type="ECO:0000259" key="13">
    <source>
        <dbReference type="Pfam" id="PF21305"/>
    </source>
</evidence>
<evidence type="ECO:0000256" key="10">
    <source>
        <dbReference type="RuleBase" id="RU004004"/>
    </source>
</evidence>
<dbReference type="Pfam" id="PF03958">
    <property type="entry name" value="Secretin_N"/>
    <property type="match status" value="2"/>
</dbReference>
<dbReference type="PATRIC" id="fig|237368.3.peg.1194"/>
<dbReference type="PRINTS" id="PR01032">
    <property type="entry name" value="PHAGEIV"/>
</dbReference>
<evidence type="ECO:0000313" key="14">
    <source>
        <dbReference type="EMBL" id="KHE93166.1"/>
    </source>
</evidence>
<feature type="domain" description="Type II/III secretion system secretin-like" evidence="11">
    <location>
        <begin position="492"/>
        <end position="652"/>
    </location>
</feature>
<organism evidence="14 15">
    <name type="scientific">Candidatus Scalindua brodae</name>
    <dbReference type="NCBI Taxonomy" id="237368"/>
    <lineage>
        <taxon>Bacteria</taxon>
        <taxon>Pseudomonadati</taxon>
        <taxon>Planctomycetota</taxon>
        <taxon>Candidatus Brocadiia</taxon>
        <taxon>Candidatus Brocadiales</taxon>
        <taxon>Candidatus Scalinduaceae</taxon>
        <taxon>Candidatus Scalindua</taxon>
    </lineage>
</organism>
<keyword evidence="9" id="KW-0998">Cell outer membrane</keyword>
<comment type="subcellular location">
    <subcellularLocation>
        <location evidence="1 10">Cell outer membrane</location>
    </subcellularLocation>
</comment>
<evidence type="ECO:0000313" key="15">
    <source>
        <dbReference type="Proteomes" id="UP000030652"/>
    </source>
</evidence>
<dbReference type="GO" id="GO:0015627">
    <property type="term" value="C:type II protein secretion system complex"/>
    <property type="evidence" value="ECO:0007669"/>
    <property type="project" value="InterPro"/>
</dbReference>
<evidence type="ECO:0000259" key="12">
    <source>
        <dbReference type="Pfam" id="PF03958"/>
    </source>
</evidence>
<gene>
    <name evidence="14" type="ORF">SCABRO_01085</name>
</gene>
<accession>A0A0B0EMC5</accession>
<dbReference type="Proteomes" id="UP000030652">
    <property type="component" value="Unassembled WGS sequence"/>
</dbReference>
<dbReference type="InterPro" id="IPR049371">
    <property type="entry name" value="GspD-like_N0"/>
</dbReference>
<dbReference type="Pfam" id="PF00263">
    <property type="entry name" value="Secretin"/>
    <property type="match status" value="1"/>
</dbReference>
<dbReference type="EMBL" id="JRYO01000071">
    <property type="protein sequence ID" value="KHE93166.1"/>
    <property type="molecule type" value="Genomic_DNA"/>
</dbReference>
<comment type="caution">
    <text evidence="14">The sequence shown here is derived from an EMBL/GenBank/DDBJ whole genome shotgun (WGS) entry which is preliminary data.</text>
</comment>
<evidence type="ECO:0000256" key="4">
    <source>
        <dbReference type="ARBA" id="ARBA00022452"/>
    </source>
</evidence>
<dbReference type="NCBIfam" id="TIGR02517">
    <property type="entry name" value="type_II_gspD"/>
    <property type="match status" value="1"/>
</dbReference>
<proteinExistence type="inferred from homology"/>
<evidence type="ECO:0000256" key="5">
    <source>
        <dbReference type="ARBA" id="ARBA00022692"/>
    </source>
</evidence>
<dbReference type="GO" id="GO:0015628">
    <property type="term" value="P:protein secretion by the type II secretion system"/>
    <property type="evidence" value="ECO:0007669"/>
    <property type="project" value="InterPro"/>
</dbReference>
<dbReference type="InterPro" id="IPR050810">
    <property type="entry name" value="Bact_Secretion_Sys_Channel"/>
</dbReference>
<evidence type="ECO:0000256" key="9">
    <source>
        <dbReference type="ARBA" id="ARBA00023237"/>
    </source>
</evidence>
<dbReference type="InterPro" id="IPR005644">
    <property type="entry name" value="NolW-like"/>
</dbReference>
<evidence type="ECO:0000256" key="6">
    <source>
        <dbReference type="ARBA" id="ARBA00022729"/>
    </source>
</evidence>
<name>A0A0B0EMC5_9BACT</name>
<keyword evidence="7" id="KW-0653">Protein transport</keyword>
<dbReference type="GO" id="GO:0009279">
    <property type="term" value="C:cell outer membrane"/>
    <property type="evidence" value="ECO:0007669"/>
    <property type="project" value="UniProtKB-SubCell"/>
</dbReference>
<keyword evidence="6" id="KW-0732">Signal</keyword>
<comment type="similarity">
    <text evidence="2">Belongs to the bacterial secretin family. GSP D subfamily.</text>
</comment>
<evidence type="ECO:0000259" key="11">
    <source>
        <dbReference type="Pfam" id="PF00263"/>
    </source>
</evidence>
<protein>
    <submittedName>
        <fullName evidence="14">Secretion pathway protein</fullName>
    </submittedName>
</protein>
<evidence type="ECO:0000256" key="2">
    <source>
        <dbReference type="ARBA" id="ARBA00006980"/>
    </source>
</evidence>
<evidence type="ECO:0000256" key="8">
    <source>
        <dbReference type="ARBA" id="ARBA00023136"/>
    </source>
</evidence>
<dbReference type="PANTHER" id="PTHR30332">
    <property type="entry name" value="PROBABLE GENERAL SECRETION PATHWAY PROTEIN D"/>
    <property type="match status" value="1"/>
</dbReference>
<dbReference type="Gene3D" id="3.30.1370.120">
    <property type="match status" value="2"/>
</dbReference>
<feature type="domain" description="GspD-like N0" evidence="13">
    <location>
        <begin position="100"/>
        <end position="169"/>
    </location>
</feature>
<dbReference type="eggNOG" id="COG1450">
    <property type="taxonomic scope" value="Bacteria"/>
</dbReference>
<keyword evidence="8" id="KW-0472">Membrane</keyword>
<keyword evidence="5" id="KW-0812">Transmembrane</keyword>
<keyword evidence="3 10" id="KW-0813">Transport</keyword>
<dbReference type="InterPro" id="IPR013356">
    <property type="entry name" value="T2SS_GspD"/>
</dbReference>
<dbReference type="InterPro" id="IPR004846">
    <property type="entry name" value="T2SS/T3SS_dom"/>
</dbReference>
<dbReference type="PRINTS" id="PR00811">
    <property type="entry name" value="BCTERIALGSPD"/>
</dbReference>
<dbReference type="AlphaFoldDB" id="A0A0B0EMC5"/>
<evidence type="ECO:0000256" key="7">
    <source>
        <dbReference type="ARBA" id="ARBA00022927"/>
    </source>
</evidence>
<evidence type="ECO:0000256" key="1">
    <source>
        <dbReference type="ARBA" id="ARBA00004442"/>
    </source>
</evidence>
<reference evidence="14 15" key="1">
    <citation type="submission" date="2014-10" db="EMBL/GenBank/DDBJ databases">
        <title>Draft genome of anammox bacterium scalindua brodae, obtained using differential coverage binning of sequence data from two enrichment reactors.</title>
        <authorList>
            <person name="Speth D.R."/>
            <person name="Russ L."/>
            <person name="Kartal B."/>
            <person name="Op den Camp H.J."/>
            <person name="Dutilh B.E."/>
            <person name="Jetten M.S."/>
        </authorList>
    </citation>
    <scope>NUCLEOTIDE SEQUENCE [LARGE SCALE GENOMIC DNA]</scope>
    <source>
        <strain evidence="14">RU1</strain>
    </source>
</reference>
<feature type="domain" description="NolW-like" evidence="12">
    <location>
        <begin position="341"/>
        <end position="414"/>
    </location>
</feature>
<dbReference type="InterPro" id="IPR038591">
    <property type="entry name" value="NolW-like_sf"/>
</dbReference>
<dbReference type="InterPro" id="IPR001775">
    <property type="entry name" value="GspD/PilQ"/>
</dbReference>
<feature type="domain" description="NolW-like" evidence="12">
    <location>
        <begin position="197"/>
        <end position="255"/>
    </location>
</feature>
<dbReference type="Pfam" id="PF21305">
    <property type="entry name" value="type_II_gspD_N0"/>
    <property type="match status" value="1"/>
</dbReference>
<evidence type="ECO:0000256" key="3">
    <source>
        <dbReference type="ARBA" id="ARBA00022448"/>
    </source>
</evidence>
<keyword evidence="4" id="KW-1134">Transmembrane beta strand</keyword>